<dbReference type="InterPro" id="IPR038763">
    <property type="entry name" value="DHH_sf"/>
</dbReference>
<gene>
    <name evidence="3" type="ORF">ACFSYJ_44085</name>
</gene>
<evidence type="ECO:0000313" key="3">
    <source>
        <dbReference type="EMBL" id="MFD2465652.1"/>
    </source>
</evidence>
<dbReference type="Pfam" id="PF02272">
    <property type="entry name" value="DHHA1"/>
    <property type="match status" value="1"/>
</dbReference>
<dbReference type="Pfam" id="PF01368">
    <property type="entry name" value="DHH"/>
    <property type="match status" value="1"/>
</dbReference>
<dbReference type="SUPFAM" id="SSF64182">
    <property type="entry name" value="DHH phosphoesterases"/>
    <property type="match status" value="1"/>
</dbReference>
<comment type="caution">
    <text evidence="3">The sequence shown here is derived from an EMBL/GenBank/DDBJ whole genome shotgun (WGS) entry which is preliminary data.</text>
</comment>
<evidence type="ECO:0000259" key="2">
    <source>
        <dbReference type="Pfam" id="PF02272"/>
    </source>
</evidence>
<evidence type="ECO:0000259" key="1">
    <source>
        <dbReference type="Pfam" id="PF01368"/>
    </source>
</evidence>
<dbReference type="Gene3D" id="3.10.310.30">
    <property type="match status" value="1"/>
</dbReference>
<dbReference type="Gene3D" id="3.90.1640.10">
    <property type="entry name" value="inorganic pyrophosphatase (n-terminal core)"/>
    <property type="match status" value="1"/>
</dbReference>
<protein>
    <submittedName>
        <fullName evidence="3">Bifunctional oligoribonuclease/PAP phosphatase NrnA</fullName>
        <ecNumber evidence="3">3.1.3.7</ecNumber>
    </submittedName>
</protein>
<keyword evidence="3" id="KW-0378">Hydrolase</keyword>
<dbReference type="EMBL" id="JBHUKU010000035">
    <property type="protein sequence ID" value="MFD2465652.1"/>
    <property type="molecule type" value="Genomic_DNA"/>
</dbReference>
<dbReference type="PANTHER" id="PTHR47618">
    <property type="entry name" value="BIFUNCTIONAL OLIGORIBONUCLEASE AND PAP PHOSPHATASE NRNA"/>
    <property type="match status" value="1"/>
</dbReference>
<proteinExistence type="predicted"/>
<feature type="domain" description="DDH" evidence="1">
    <location>
        <begin position="22"/>
        <end position="167"/>
    </location>
</feature>
<dbReference type="RefSeq" id="WP_345408665.1">
    <property type="nucleotide sequence ID" value="NZ_BAABHG010000030.1"/>
</dbReference>
<sequence length="337" mass="35461">MTATLAHDIKEAAALLATATDVTLLGHVRPDADALGSALALGRVLRRRGASVRVSFAEPAEPPETLRWLDEDGLLTPPGELPVSERLLVALDTPTPGRLGSLAARVATTRQIGGDVLVIDHHATNAYYGTRHVVDDTAEATAVLVFRILEEMGAEPDEPTARALYAGLVTDTSGFRRARPETHRMAARLLEAGVNPEQVARRIVDDHPFAWLPMLSSVLAGARLEPQAARGLGLVHAVVRLADAETVRPEEVESVIDVVRATSEAGVAAVLKEAAPLEHGSRWQVSLRSTGGMDVAAAAAEFGGGGHRMAAGCTVEGTAEEVVEGLRTALSQAPLLP</sequence>
<dbReference type="InterPro" id="IPR003156">
    <property type="entry name" value="DHHA1_dom"/>
</dbReference>
<dbReference type="GO" id="GO:0008441">
    <property type="term" value="F:3'(2'),5'-bisphosphate nucleotidase activity"/>
    <property type="evidence" value="ECO:0007669"/>
    <property type="project" value="UniProtKB-EC"/>
</dbReference>
<feature type="domain" description="DHHA1" evidence="2">
    <location>
        <begin position="244"/>
        <end position="331"/>
    </location>
</feature>
<evidence type="ECO:0000313" key="4">
    <source>
        <dbReference type="Proteomes" id="UP001597419"/>
    </source>
</evidence>
<accession>A0ABW5GXK6</accession>
<dbReference type="InterPro" id="IPR051319">
    <property type="entry name" value="Oligoribo/pAp-PDE_c-di-AMP_PDE"/>
</dbReference>
<keyword evidence="4" id="KW-1185">Reference proteome</keyword>
<dbReference type="EC" id="3.1.3.7" evidence="3"/>
<name>A0ABW5GXK6_9PSEU</name>
<dbReference type="PANTHER" id="PTHR47618:SF1">
    <property type="entry name" value="BIFUNCTIONAL OLIGORIBONUCLEASE AND PAP PHOSPHATASE NRNA"/>
    <property type="match status" value="1"/>
</dbReference>
<organism evidence="3 4">
    <name type="scientific">Amycolatopsis samaneae</name>
    <dbReference type="NCBI Taxonomy" id="664691"/>
    <lineage>
        <taxon>Bacteria</taxon>
        <taxon>Bacillati</taxon>
        <taxon>Actinomycetota</taxon>
        <taxon>Actinomycetes</taxon>
        <taxon>Pseudonocardiales</taxon>
        <taxon>Pseudonocardiaceae</taxon>
        <taxon>Amycolatopsis</taxon>
    </lineage>
</organism>
<dbReference type="Proteomes" id="UP001597419">
    <property type="component" value="Unassembled WGS sequence"/>
</dbReference>
<reference evidence="4" key="1">
    <citation type="journal article" date="2019" name="Int. J. Syst. Evol. Microbiol.">
        <title>The Global Catalogue of Microorganisms (GCM) 10K type strain sequencing project: providing services to taxonomists for standard genome sequencing and annotation.</title>
        <authorList>
            <consortium name="The Broad Institute Genomics Platform"/>
            <consortium name="The Broad Institute Genome Sequencing Center for Infectious Disease"/>
            <person name="Wu L."/>
            <person name="Ma J."/>
        </authorList>
    </citation>
    <scope>NUCLEOTIDE SEQUENCE [LARGE SCALE GENOMIC DNA]</scope>
    <source>
        <strain evidence="4">CGMCC 4.7643</strain>
    </source>
</reference>
<dbReference type="InterPro" id="IPR001667">
    <property type="entry name" value="DDH_dom"/>
</dbReference>